<organism evidence="3">
    <name type="scientific">Bradyrhizobium diazoefficiens</name>
    <dbReference type="NCBI Taxonomy" id="1355477"/>
    <lineage>
        <taxon>Bacteria</taxon>
        <taxon>Pseudomonadati</taxon>
        <taxon>Pseudomonadota</taxon>
        <taxon>Alphaproteobacteria</taxon>
        <taxon>Hyphomicrobiales</taxon>
        <taxon>Nitrobacteraceae</taxon>
        <taxon>Bradyrhizobium</taxon>
    </lineage>
</organism>
<name>A0A810BZQ8_9BRAD</name>
<reference evidence="3" key="3">
    <citation type="submission" date="2020-05" db="EMBL/GenBank/DDBJ databases">
        <title>Complete genome sequence of Bradyrhizobium diazoefficiens XF9 isolated from soybean nodule.</title>
        <authorList>
            <person name="Noda R."/>
            <person name="Kakizaki K."/>
            <person name="Minamisawa K."/>
        </authorList>
    </citation>
    <scope>NUCLEOTIDE SEQUENCE</scope>
    <source>
        <strain evidence="3">XF9</strain>
    </source>
</reference>
<reference evidence="2" key="2">
    <citation type="submission" date="2020-05" db="EMBL/GenBank/DDBJ databases">
        <title>Complete genome sequence of Bradyrhizobium diazoefficiens XF3 isolated from soybean nodule.</title>
        <authorList>
            <person name="Noda R."/>
            <person name="Kakizaki K."/>
            <person name="Minamisawa K."/>
        </authorList>
    </citation>
    <scope>NUCLEOTIDE SEQUENCE</scope>
    <source>
        <strain evidence="2">XF3</strain>
    </source>
</reference>
<gene>
    <name evidence="1" type="ORF">XF2B_64570</name>
    <name evidence="2" type="ORF">XF3B_64970</name>
    <name evidence="3" type="ORF">XF9B_40970</name>
</gene>
<sequence length="279" mass="30321">MAAGEPSLQLHMEPKEPIEISELTGALAAIARQYQSYAIENQLASKTSEARLLVSAVKPGSIDINLVPDLVSTVAMAGPLLAPLIDKLELIEKFGKHLKSLIDLFAKKREATAGDNISVKDCDDATNIVKPIASHGGSQTFNVINGPVTVQLLTISAHEAASILETAAHEKALLQNPNAEVVQRVPMVWKRLDRDAVKSDAKTTPDRALIEEVDDKPHAVFFTDEMGHLKKQMIGDEDNPYQAIYFVDVVISRSSGKVVSYRVIGYHGKEELEALPPLA</sequence>
<accession>A0A810BZQ8</accession>
<dbReference type="EMBL" id="AP023098">
    <property type="protein sequence ID" value="BCE82676.1"/>
    <property type="molecule type" value="Genomic_DNA"/>
</dbReference>
<evidence type="ECO:0000313" key="3">
    <source>
        <dbReference type="EMBL" id="BCE82676.1"/>
    </source>
</evidence>
<dbReference type="AlphaFoldDB" id="A0A810BZQ8"/>
<dbReference type="EMBL" id="AP023092">
    <property type="protein sequence ID" value="BCE32688.1"/>
    <property type="molecule type" value="Genomic_DNA"/>
</dbReference>
<protein>
    <submittedName>
        <fullName evidence="3">Uncharacterized protein</fullName>
    </submittedName>
</protein>
<reference evidence="1" key="1">
    <citation type="submission" date="2020-05" db="EMBL/GenBank/DDBJ databases">
        <title>Complete genome sequence of Bradyrhizobium diazoefficiens XF2 isolated from soybean nodule.</title>
        <authorList>
            <person name="Noda R."/>
            <person name="Kakizaki K."/>
            <person name="Minamisawa K."/>
        </authorList>
    </citation>
    <scope>NUCLEOTIDE SEQUENCE</scope>
    <source>
        <strain evidence="1">XF2</strain>
    </source>
</reference>
<evidence type="ECO:0000313" key="2">
    <source>
        <dbReference type="EMBL" id="BCE41466.1"/>
    </source>
</evidence>
<dbReference type="RefSeq" id="WP_182872212.1">
    <property type="nucleotide sequence ID" value="NZ_AP022639.1"/>
</dbReference>
<proteinExistence type="predicted"/>
<evidence type="ECO:0000313" key="1">
    <source>
        <dbReference type="EMBL" id="BCE32688.1"/>
    </source>
</evidence>
<dbReference type="EMBL" id="AP023093">
    <property type="protein sequence ID" value="BCE41466.1"/>
    <property type="molecule type" value="Genomic_DNA"/>
</dbReference>